<evidence type="ECO:0000313" key="1">
    <source>
        <dbReference type="EMBL" id="SHH60614.1"/>
    </source>
</evidence>
<protein>
    <recommendedName>
        <fullName evidence="3">DUF3572 domain-containing protein</fullName>
    </recommendedName>
</protein>
<reference evidence="2" key="1">
    <citation type="submission" date="2016-11" db="EMBL/GenBank/DDBJ databases">
        <authorList>
            <person name="Varghese N."/>
            <person name="Submissions S."/>
        </authorList>
    </citation>
    <scope>NUCLEOTIDE SEQUENCE [LARGE SCALE GENOMIC DNA]</scope>
    <source>
        <strain evidence="2">DSM 28223</strain>
    </source>
</reference>
<sequence>MVKKPFRKLTKLSFSPEAAETLALNALSWLAGNDELMPVFMGSTGVSAADLRERAGDPAFLGSVLDFLTMDDKWVIAFCDHFGLDYSAPLQARQALPGGGEMHWT</sequence>
<dbReference type="STRING" id="870908.SAMN04488044_2863"/>
<keyword evidence="2" id="KW-1185">Reference proteome</keyword>
<gene>
    <name evidence="1" type="ORF">SAMN04488044_2863</name>
</gene>
<accession>A0A1M5UC72</accession>
<evidence type="ECO:0000313" key="2">
    <source>
        <dbReference type="Proteomes" id="UP000184211"/>
    </source>
</evidence>
<dbReference type="InterPro" id="IPR021955">
    <property type="entry name" value="DUF3572"/>
</dbReference>
<dbReference type="Pfam" id="PF12096">
    <property type="entry name" value="DUF3572"/>
    <property type="match status" value="1"/>
</dbReference>
<organism evidence="1 2">
    <name type="scientific">Cognatishimia maritima</name>
    <dbReference type="NCBI Taxonomy" id="870908"/>
    <lineage>
        <taxon>Bacteria</taxon>
        <taxon>Pseudomonadati</taxon>
        <taxon>Pseudomonadota</taxon>
        <taxon>Alphaproteobacteria</taxon>
        <taxon>Rhodobacterales</taxon>
        <taxon>Paracoccaceae</taxon>
        <taxon>Cognatishimia</taxon>
    </lineage>
</organism>
<dbReference type="AlphaFoldDB" id="A0A1M5UC72"/>
<dbReference type="EMBL" id="FQWM01000006">
    <property type="protein sequence ID" value="SHH60614.1"/>
    <property type="molecule type" value="Genomic_DNA"/>
</dbReference>
<name>A0A1M5UC72_9RHOB</name>
<evidence type="ECO:0008006" key="3">
    <source>
        <dbReference type="Google" id="ProtNLM"/>
    </source>
</evidence>
<proteinExistence type="predicted"/>
<dbReference type="Proteomes" id="UP000184211">
    <property type="component" value="Unassembled WGS sequence"/>
</dbReference>